<sequence>MTPFGFSNRVLAVVVALFAIGYLVLAFRMPEFTAVEVPVQPSTLPRWLGAVLLVLAGVLFFQRGAPGEDGERVPAAGSAGTAAGTGDAGMDGGSGDAGGEGAGAAAGAAAPRAFLGRIPDARLELAAFAGSIAAYVLLFEPLGFLISTAVYVFGASWYLGYRRHWANALVSVGVPAVLYFTMSEFLDVALPTGPLPF</sequence>
<keyword evidence="2" id="KW-0812">Transmembrane</keyword>
<feature type="region of interest" description="Disordered" evidence="1">
    <location>
        <begin position="67"/>
        <end position="95"/>
    </location>
</feature>
<feature type="transmembrane region" description="Helical" evidence="2">
    <location>
        <begin position="6"/>
        <end position="27"/>
    </location>
</feature>
<feature type="compositionally biased region" description="Gly residues" evidence="1">
    <location>
        <begin position="86"/>
        <end position="95"/>
    </location>
</feature>
<evidence type="ECO:0000256" key="1">
    <source>
        <dbReference type="SAM" id="MobiDB-lite"/>
    </source>
</evidence>
<gene>
    <name evidence="4" type="ORF">LP52_05355</name>
</gene>
<feature type="transmembrane region" description="Helical" evidence="2">
    <location>
        <begin position="47"/>
        <end position="65"/>
    </location>
</feature>
<keyword evidence="2" id="KW-0472">Membrane</keyword>
<dbReference type="AlphaFoldDB" id="A0A0C2JEC8"/>
<evidence type="ECO:0000256" key="2">
    <source>
        <dbReference type="SAM" id="Phobius"/>
    </source>
</evidence>
<dbReference type="Proteomes" id="UP000031675">
    <property type="component" value="Unassembled WGS sequence"/>
</dbReference>
<accession>A0A0C2JEC8</accession>
<organism evidence="4 5">
    <name type="scientific">Streptomonospora alba</name>
    <dbReference type="NCBI Taxonomy" id="183763"/>
    <lineage>
        <taxon>Bacteria</taxon>
        <taxon>Bacillati</taxon>
        <taxon>Actinomycetota</taxon>
        <taxon>Actinomycetes</taxon>
        <taxon>Streptosporangiales</taxon>
        <taxon>Nocardiopsidaceae</taxon>
        <taxon>Streptomonospora</taxon>
    </lineage>
</organism>
<feature type="compositionally biased region" description="Low complexity" evidence="1">
    <location>
        <begin position="75"/>
        <end position="85"/>
    </location>
</feature>
<evidence type="ECO:0000259" key="3">
    <source>
        <dbReference type="Pfam" id="PF07331"/>
    </source>
</evidence>
<feature type="domain" description="DUF1468" evidence="3">
    <location>
        <begin position="11"/>
        <end position="191"/>
    </location>
</feature>
<protein>
    <recommendedName>
        <fullName evidence="3">DUF1468 domain-containing protein</fullName>
    </recommendedName>
</protein>
<name>A0A0C2JEC8_9ACTN</name>
<keyword evidence="5" id="KW-1185">Reference proteome</keyword>
<keyword evidence="2" id="KW-1133">Transmembrane helix</keyword>
<feature type="transmembrane region" description="Helical" evidence="2">
    <location>
        <begin position="165"/>
        <end position="182"/>
    </location>
</feature>
<evidence type="ECO:0000313" key="4">
    <source>
        <dbReference type="EMBL" id="KIH99676.1"/>
    </source>
</evidence>
<dbReference type="InterPro" id="IPR009936">
    <property type="entry name" value="DUF1468"/>
</dbReference>
<dbReference type="RefSeq" id="WP_040271272.1">
    <property type="nucleotide sequence ID" value="NZ_JROO01000009.1"/>
</dbReference>
<reference evidence="5" key="1">
    <citation type="journal article" date="2015" name="Chem. Biol.">
        <title>Structure, bioactivity, and resistance mechanism of streptomonomicin, an unusual lasso Peptide from an understudied halophilic actinomycete.</title>
        <authorList>
            <person name="Metelev M."/>
            <person name="Tietz J.I."/>
            <person name="Melby J.O."/>
            <person name="Blair P.M."/>
            <person name="Zhu L."/>
            <person name="Livnat I."/>
            <person name="Severinov K."/>
            <person name="Mitchell D.A."/>
        </authorList>
    </citation>
    <scope>NUCLEOTIDE SEQUENCE [LARGE SCALE GENOMIC DNA]</scope>
    <source>
        <strain evidence="5">YIM 90003</strain>
    </source>
</reference>
<comment type="caution">
    <text evidence="4">The sequence shown here is derived from an EMBL/GenBank/DDBJ whole genome shotgun (WGS) entry which is preliminary data.</text>
</comment>
<proteinExistence type="predicted"/>
<dbReference type="Pfam" id="PF07331">
    <property type="entry name" value="TctB"/>
    <property type="match status" value="1"/>
</dbReference>
<feature type="transmembrane region" description="Helical" evidence="2">
    <location>
        <begin position="132"/>
        <end position="153"/>
    </location>
</feature>
<dbReference type="EMBL" id="JROO01000009">
    <property type="protein sequence ID" value="KIH99676.1"/>
    <property type="molecule type" value="Genomic_DNA"/>
</dbReference>
<evidence type="ECO:0000313" key="5">
    <source>
        <dbReference type="Proteomes" id="UP000031675"/>
    </source>
</evidence>
<dbReference type="OrthoDB" id="2426743at2"/>